<accession>J0QYT6</accession>
<proteinExistence type="predicted"/>
<dbReference type="HOGENOM" id="CLU_3354787_0_0_5"/>
<dbReference type="STRING" id="1094558.ME5_00608"/>
<sequence>MVCLRSSYEKDNDIASKIVFSGKRWEAGTVTRACAR</sequence>
<reference evidence="1 2" key="1">
    <citation type="submission" date="2012-03" db="EMBL/GenBank/DDBJ databases">
        <title>The Genome Sequence of Bartonella tamiae Th239.</title>
        <authorList>
            <consortium name="The Broad Institute Genome Sequencing Platform"/>
            <consortium name="The Broad Institute Genome Sequencing Center for Infectious Disease"/>
            <person name="Feldgarden M."/>
            <person name="Kirby J."/>
            <person name="Kosoy M."/>
            <person name="Birtles R."/>
            <person name="Probert W.S."/>
            <person name="Chiaraviglio L."/>
            <person name="Young S.K."/>
            <person name="Zeng Q."/>
            <person name="Gargeya S."/>
            <person name="Fitzgerald M."/>
            <person name="Haas B."/>
            <person name="Abouelleil A."/>
            <person name="Alvarado L."/>
            <person name="Arachchi H.M."/>
            <person name="Berlin A."/>
            <person name="Chapman S.B."/>
            <person name="Gearin G."/>
            <person name="Goldberg J."/>
            <person name="Griggs A."/>
            <person name="Gujja S."/>
            <person name="Hansen M."/>
            <person name="Heiman D."/>
            <person name="Howarth C."/>
            <person name="Larimer J."/>
            <person name="Lui A."/>
            <person name="MacDonald P.J.P."/>
            <person name="McCowen C."/>
            <person name="Montmayeur A."/>
            <person name="Murphy C."/>
            <person name="Neiman D."/>
            <person name="Pearson M."/>
            <person name="Priest M."/>
            <person name="Roberts A."/>
            <person name="Saif S."/>
            <person name="Shea T."/>
            <person name="Sisk P."/>
            <person name="Stolte C."/>
            <person name="Sykes S."/>
            <person name="Wortman J."/>
            <person name="Nusbaum C."/>
            <person name="Birren B."/>
        </authorList>
    </citation>
    <scope>NUCLEOTIDE SEQUENCE [LARGE SCALE GENOMIC DNA]</scope>
    <source>
        <strain evidence="1 2">Th239</strain>
    </source>
</reference>
<gene>
    <name evidence="1" type="ORF">ME5_00608</name>
</gene>
<keyword evidence="2" id="KW-1185">Reference proteome</keyword>
<comment type="caution">
    <text evidence="1">The sequence shown here is derived from an EMBL/GenBank/DDBJ whole genome shotgun (WGS) entry which is preliminary data.</text>
</comment>
<dbReference type="Proteomes" id="UP000008952">
    <property type="component" value="Unassembled WGS sequence"/>
</dbReference>
<protein>
    <submittedName>
        <fullName evidence="1">Uncharacterized protein</fullName>
    </submittedName>
</protein>
<dbReference type="EMBL" id="AIMB01000003">
    <property type="protein sequence ID" value="EJF91276.1"/>
    <property type="molecule type" value="Genomic_DNA"/>
</dbReference>
<dbReference type="AlphaFoldDB" id="J0QYT6"/>
<evidence type="ECO:0000313" key="2">
    <source>
        <dbReference type="Proteomes" id="UP000008952"/>
    </source>
</evidence>
<name>J0QYT6_9HYPH</name>
<organism evidence="1 2">
    <name type="scientific">Bartonella tamiae Th239</name>
    <dbReference type="NCBI Taxonomy" id="1094558"/>
    <lineage>
        <taxon>Bacteria</taxon>
        <taxon>Pseudomonadati</taxon>
        <taxon>Pseudomonadota</taxon>
        <taxon>Alphaproteobacteria</taxon>
        <taxon>Hyphomicrobiales</taxon>
        <taxon>Bartonellaceae</taxon>
        <taxon>Bartonella</taxon>
    </lineage>
</organism>
<evidence type="ECO:0000313" key="1">
    <source>
        <dbReference type="EMBL" id="EJF91276.1"/>
    </source>
</evidence>